<name>A0A0F7TXW4_PENBI</name>
<gene>
    <name evidence="2" type="ORF">PMG11_08808</name>
</gene>
<dbReference type="EMBL" id="CDHK01000008">
    <property type="protein sequence ID" value="CEJ60225.1"/>
    <property type="molecule type" value="Genomic_DNA"/>
</dbReference>
<dbReference type="InterPro" id="IPR000719">
    <property type="entry name" value="Prot_kinase_dom"/>
</dbReference>
<dbReference type="GO" id="GO:0004672">
    <property type="term" value="F:protein kinase activity"/>
    <property type="evidence" value="ECO:0007669"/>
    <property type="project" value="InterPro"/>
</dbReference>
<dbReference type="Pfam" id="PF07714">
    <property type="entry name" value="PK_Tyr_Ser-Thr"/>
    <property type="match status" value="1"/>
</dbReference>
<keyword evidence="3" id="KW-1185">Reference proteome</keyword>
<dbReference type="SUPFAM" id="SSF56112">
    <property type="entry name" value="Protein kinase-like (PK-like)"/>
    <property type="match status" value="1"/>
</dbReference>
<dbReference type="PROSITE" id="PS50011">
    <property type="entry name" value="PROTEIN_KINASE_DOM"/>
    <property type="match status" value="1"/>
</dbReference>
<evidence type="ECO:0000313" key="3">
    <source>
        <dbReference type="Proteomes" id="UP000042958"/>
    </source>
</evidence>
<protein>
    <recommendedName>
        <fullName evidence="1">Protein kinase domain-containing protein</fullName>
    </recommendedName>
</protein>
<dbReference type="GO" id="GO:0005524">
    <property type="term" value="F:ATP binding"/>
    <property type="evidence" value="ECO:0007669"/>
    <property type="project" value="InterPro"/>
</dbReference>
<dbReference type="AlphaFoldDB" id="A0A0F7TXW4"/>
<dbReference type="STRING" id="104259.A0A0F7TXW4"/>
<evidence type="ECO:0000313" key="2">
    <source>
        <dbReference type="EMBL" id="CEJ60225.1"/>
    </source>
</evidence>
<dbReference type="PANTHER" id="PTHR37542">
    <property type="entry name" value="HELO DOMAIN-CONTAINING PROTEIN-RELATED"/>
    <property type="match status" value="1"/>
</dbReference>
<dbReference type="InterPro" id="IPR001245">
    <property type="entry name" value="Ser-Thr/Tyr_kinase_cat_dom"/>
</dbReference>
<sequence length="522" mass="58818">MEPVGLGFAAASMAELCLRIGKDLYERCQSYLRAEHELREATLCIQGHWIKIEHQISALHRVWESLGDDLQIHQTLVLQVLQGKLQNALNKVDSLVPNEQREKSRSDRIVAKMGDTKRLKYAAYAKSSLEGIIADLEKWQRTFDPSWFLLARIAVPVIDQQLAEENPSETGVVSSVVQLRRAHHITRDDTVVSSSIFLPANYEIKDRELIALSTASTGSNSGRGLVIDYIPAREQVDIDLTTKDVRNLARVLSNVDPELFGLLPCQGAVKCRDPSTQKITGFEIIFSIPQNIRPKSLRSLLSTSPTSYSLNERVKLAVTLARSTVFLHSSCIVHKNISPENIIILQQPTDTLGKMSLVGFERFRLAEARTYMAGDNAWEKNLYRHPKRQGLHPEEEYTMQHDIYSVGVCLLEIGLWTSFVCYSEDPKSITPSPELPIQQHIGARDQQRAAASIKDILGRQALTRLPAVMGQIYSDVVVSCLTCLDKNNRRFGDEREFEDDDGILVGVRYIEKILFELEKIVV</sequence>
<accession>A0A0F7TXW4</accession>
<dbReference type="InterPro" id="IPR011009">
    <property type="entry name" value="Kinase-like_dom_sf"/>
</dbReference>
<feature type="domain" description="Protein kinase" evidence="1">
    <location>
        <begin position="162"/>
        <end position="504"/>
    </location>
</feature>
<dbReference type="Proteomes" id="UP000042958">
    <property type="component" value="Unassembled WGS sequence"/>
</dbReference>
<evidence type="ECO:0000259" key="1">
    <source>
        <dbReference type="PROSITE" id="PS50011"/>
    </source>
</evidence>
<proteinExistence type="predicted"/>
<reference evidence="3" key="1">
    <citation type="journal article" date="2015" name="Genome Announc.">
        <title>Draft genome sequence of the fungus Penicillium brasilianum MG11.</title>
        <authorList>
            <person name="Horn F."/>
            <person name="Linde J."/>
            <person name="Mattern D.J."/>
            <person name="Walther G."/>
            <person name="Guthke R."/>
            <person name="Brakhage A.A."/>
            <person name="Valiante V."/>
        </authorList>
    </citation>
    <scope>NUCLEOTIDE SEQUENCE [LARGE SCALE GENOMIC DNA]</scope>
    <source>
        <strain evidence="3">MG11</strain>
    </source>
</reference>
<dbReference type="PANTHER" id="PTHR37542:SF1">
    <property type="entry name" value="PRION-INHIBITION AND PROPAGATION HELO DOMAIN-CONTAINING PROTEIN"/>
    <property type="match status" value="1"/>
</dbReference>
<organism evidence="2 3">
    <name type="scientific">Penicillium brasilianum</name>
    <dbReference type="NCBI Taxonomy" id="104259"/>
    <lineage>
        <taxon>Eukaryota</taxon>
        <taxon>Fungi</taxon>
        <taxon>Dikarya</taxon>
        <taxon>Ascomycota</taxon>
        <taxon>Pezizomycotina</taxon>
        <taxon>Eurotiomycetes</taxon>
        <taxon>Eurotiomycetidae</taxon>
        <taxon>Eurotiales</taxon>
        <taxon>Aspergillaceae</taxon>
        <taxon>Penicillium</taxon>
    </lineage>
</organism>
<dbReference type="Gene3D" id="1.10.510.10">
    <property type="entry name" value="Transferase(Phosphotransferase) domain 1"/>
    <property type="match status" value="1"/>
</dbReference>
<dbReference type="OrthoDB" id="1911848at2759"/>